<name>A0ABV1A129_9TELE</name>
<evidence type="ECO:0000313" key="2">
    <source>
        <dbReference type="Proteomes" id="UP001469553"/>
    </source>
</evidence>
<comment type="caution">
    <text evidence="1">The sequence shown here is derived from an EMBL/GenBank/DDBJ whole genome shotgun (WGS) entry which is preliminary data.</text>
</comment>
<sequence>MKTSKPNECSRSSGLTAASSISCLCSSAASSRCLTCCLHISEFTNCCCFYLTASLTLPLLLRQQKPKKTRRTTLQLPPLNREKKRVCALGVRGWTRGGPGSCAENISWTLTCPPYWQRRGGLILMNATDLTEQVDPSKLKF</sequence>
<proteinExistence type="predicted"/>
<reference evidence="1 2" key="1">
    <citation type="submission" date="2021-06" db="EMBL/GenBank/DDBJ databases">
        <authorList>
            <person name="Palmer J.M."/>
        </authorList>
    </citation>
    <scope>NUCLEOTIDE SEQUENCE [LARGE SCALE GENOMIC DNA]</scope>
    <source>
        <strain evidence="1 2">AS_MEX2019</strain>
        <tissue evidence="1">Muscle</tissue>
    </source>
</reference>
<accession>A0ABV1A129</accession>
<dbReference type="Proteomes" id="UP001469553">
    <property type="component" value="Unassembled WGS sequence"/>
</dbReference>
<dbReference type="EMBL" id="JAHRIP010078447">
    <property type="protein sequence ID" value="MEQ2312233.1"/>
    <property type="molecule type" value="Genomic_DNA"/>
</dbReference>
<gene>
    <name evidence="1" type="ORF">AMECASPLE_028758</name>
</gene>
<organism evidence="1 2">
    <name type="scientific">Ameca splendens</name>
    <dbReference type="NCBI Taxonomy" id="208324"/>
    <lineage>
        <taxon>Eukaryota</taxon>
        <taxon>Metazoa</taxon>
        <taxon>Chordata</taxon>
        <taxon>Craniata</taxon>
        <taxon>Vertebrata</taxon>
        <taxon>Euteleostomi</taxon>
        <taxon>Actinopterygii</taxon>
        <taxon>Neopterygii</taxon>
        <taxon>Teleostei</taxon>
        <taxon>Neoteleostei</taxon>
        <taxon>Acanthomorphata</taxon>
        <taxon>Ovalentaria</taxon>
        <taxon>Atherinomorphae</taxon>
        <taxon>Cyprinodontiformes</taxon>
        <taxon>Goodeidae</taxon>
        <taxon>Ameca</taxon>
    </lineage>
</organism>
<keyword evidence="2" id="KW-1185">Reference proteome</keyword>
<evidence type="ECO:0000313" key="1">
    <source>
        <dbReference type="EMBL" id="MEQ2312233.1"/>
    </source>
</evidence>
<dbReference type="PROSITE" id="PS51257">
    <property type="entry name" value="PROKAR_LIPOPROTEIN"/>
    <property type="match status" value="1"/>
</dbReference>
<protein>
    <submittedName>
        <fullName evidence="1">Uncharacterized protein</fullName>
    </submittedName>
</protein>